<evidence type="ECO:0000259" key="1">
    <source>
        <dbReference type="Pfam" id="PF14111"/>
    </source>
</evidence>
<proteinExistence type="predicted"/>
<dbReference type="InterPro" id="IPR040256">
    <property type="entry name" value="At4g02000-like"/>
</dbReference>
<evidence type="ECO:0000313" key="2">
    <source>
        <dbReference type="EMBL" id="GKV04186.1"/>
    </source>
</evidence>
<gene>
    <name evidence="2" type="ORF">SLEP1_g16380</name>
</gene>
<protein>
    <recommendedName>
        <fullName evidence="1">DUF4283 domain-containing protein</fullName>
    </recommendedName>
</protein>
<dbReference type="PANTHER" id="PTHR31286">
    <property type="entry name" value="GLYCINE-RICH CELL WALL STRUCTURAL PROTEIN 1.8-LIKE"/>
    <property type="match status" value="1"/>
</dbReference>
<dbReference type="EMBL" id="BPVZ01000021">
    <property type="protein sequence ID" value="GKV04186.1"/>
    <property type="molecule type" value="Genomic_DNA"/>
</dbReference>
<accession>A0AAV5IZX7</accession>
<reference evidence="2 3" key="1">
    <citation type="journal article" date="2021" name="Commun. Biol.">
        <title>The genome of Shorea leprosula (Dipterocarpaceae) highlights the ecological relevance of drought in aseasonal tropical rainforests.</title>
        <authorList>
            <person name="Ng K.K.S."/>
            <person name="Kobayashi M.J."/>
            <person name="Fawcett J.A."/>
            <person name="Hatakeyama M."/>
            <person name="Paape T."/>
            <person name="Ng C.H."/>
            <person name="Ang C.C."/>
            <person name="Tnah L.H."/>
            <person name="Lee C.T."/>
            <person name="Nishiyama T."/>
            <person name="Sese J."/>
            <person name="O'Brien M.J."/>
            <person name="Copetti D."/>
            <person name="Mohd Noor M.I."/>
            <person name="Ong R.C."/>
            <person name="Putra M."/>
            <person name="Sireger I.Z."/>
            <person name="Indrioko S."/>
            <person name="Kosugi Y."/>
            <person name="Izuno A."/>
            <person name="Isagi Y."/>
            <person name="Lee S.L."/>
            <person name="Shimizu K.K."/>
        </authorList>
    </citation>
    <scope>NUCLEOTIDE SEQUENCE [LARGE SCALE GENOMIC DNA]</scope>
    <source>
        <strain evidence="2">214</strain>
    </source>
</reference>
<keyword evidence="3" id="KW-1185">Reference proteome</keyword>
<evidence type="ECO:0000313" key="3">
    <source>
        <dbReference type="Proteomes" id="UP001054252"/>
    </source>
</evidence>
<dbReference type="Proteomes" id="UP001054252">
    <property type="component" value="Unassembled WGS sequence"/>
</dbReference>
<feature type="domain" description="DUF4283" evidence="1">
    <location>
        <begin position="46"/>
        <end position="127"/>
    </location>
</feature>
<name>A0AAV5IZX7_9ROSI</name>
<dbReference type="Pfam" id="PF14111">
    <property type="entry name" value="DUF4283"/>
    <property type="match status" value="1"/>
</dbReference>
<organism evidence="2 3">
    <name type="scientific">Rubroshorea leprosula</name>
    <dbReference type="NCBI Taxonomy" id="152421"/>
    <lineage>
        <taxon>Eukaryota</taxon>
        <taxon>Viridiplantae</taxon>
        <taxon>Streptophyta</taxon>
        <taxon>Embryophyta</taxon>
        <taxon>Tracheophyta</taxon>
        <taxon>Spermatophyta</taxon>
        <taxon>Magnoliopsida</taxon>
        <taxon>eudicotyledons</taxon>
        <taxon>Gunneridae</taxon>
        <taxon>Pentapetalae</taxon>
        <taxon>rosids</taxon>
        <taxon>malvids</taxon>
        <taxon>Malvales</taxon>
        <taxon>Dipterocarpaceae</taxon>
        <taxon>Rubroshorea</taxon>
    </lineage>
</organism>
<dbReference type="PANTHER" id="PTHR31286:SF171">
    <property type="entry name" value="CCHC-TYPE DOMAIN-CONTAINING PROTEIN"/>
    <property type="match status" value="1"/>
</dbReference>
<dbReference type="InterPro" id="IPR025558">
    <property type="entry name" value="DUF4283"/>
</dbReference>
<dbReference type="AlphaFoldDB" id="A0AAV5IZX7"/>
<sequence>MVTYEELVEANLAVELPMAEDGVDTMKAKVPKVKIAKAIWQHLCVLWKNVVIIKLLEKSINFHILHAQLLKEWKTEQEYEVIDVGIGYFIVRFATQEDYSRVLMGGPYKFFDLYLTVQSWEPSFHPARAKAPKTAVWVKLHGVSLMCF</sequence>
<comment type="caution">
    <text evidence="2">The sequence shown here is derived from an EMBL/GenBank/DDBJ whole genome shotgun (WGS) entry which is preliminary data.</text>
</comment>